<name>A0A6J7X6U0_9CAUD</name>
<accession>A0A6J7X6U0</accession>
<dbReference type="EMBL" id="LR798360">
    <property type="protein sequence ID" value="CAB5226475.1"/>
    <property type="molecule type" value="Genomic_DNA"/>
</dbReference>
<gene>
    <name evidence="1" type="ORF">UFOVP760_249</name>
</gene>
<protein>
    <submittedName>
        <fullName evidence="1">Uncharacterized protein</fullName>
    </submittedName>
</protein>
<sequence length="81" mass="9398">MNDSLKDLKEAITKNIIHEWYWYKVCEGCESIVDVSDATCPICRAYRFDGSKKRVTAHAFNVYDRFQELIDSDPGQWECSG</sequence>
<proteinExistence type="predicted"/>
<reference evidence="1" key="1">
    <citation type="submission" date="2020-05" db="EMBL/GenBank/DDBJ databases">
        <authorList>
            <person name="Chiriac C."/>
            <person name="Salcher M."/>
            <person name="Ghai R."/>
            <person name="Kavagutti S V."/>
        </authorList>
    </citation>
    <scope>NUCLEOTIDE SEQUENCE</scope>
</reference>
<evidence type="ECO:0000313" key="1">
    <source>
        <dbReference type="EMBL" id="CAB5226475.1"/>
    </source>
</evidence>
<organism evidence="1">
    <name type="scientific">uncultured Caudovirales phage</name>
    <dbReference type="NCBI Taxonomy" id="2100421"/>
    <lineage>
        <taxon>Viruses</taxon>
        <taxon>Duplodnaviria</taxon>
        <taxon>Heunggongvirae</taxon>
        <taxon>Uroviricota</taxon>
        <taxon>Caudoviricetes</taxon>
        <taxon>Peduoviridae</taxon>
        <taxon>Maltschvirus</taxon>
        <taxon>Maltschvirus maltsch</taxon>
    </lineage>
</organism>